<accession>C9MMV2</accession>
<protein>
    <submittedName>
        <fullName evidence="1">Uncharacterized protein</fullName>
    </submittedName>
</protein>
<dbReference type="STRING" id="649761.HMPREF0973_00937"/>
<reference evidence="1 2" key="1">
    <citation type="submission" date="2009-09" db="EMBL/GenBank/DDBJ databases">
        <authorList>
            <person name="Weinstock G."/>
            <person name="Sodergren E."/>
            <person name="Clifton S."/>
            <person name="Fulton L."/>
            <person name="Fulton B."/>
            <person name="Courtney L."/>
            <person name="Fronick C."/>
            <person name="Harrison M."/>
            <person name="Strong C."/>
            <person name="Farmer C."/>
            <person name="Delahaunty K."/>
            <person name="Markovic C."/>
            <person name="Hall O."/>
            <person name="Minx P."/>
            <person name="Tomlinson C."/>
            <person name="Mitreva M."/>
            <person name="Nelson J."/>
            <person name="Hou S."/>
            <person name="Wollam A."/>
            <person name="Pepin K.H."/>
            <person name="Johnson M."/>
            <person name="Bhonagiri V."/>
            <person name="Nash W.E."/>
            <person name="Warren W."/>
            <person name="Chinwalla A."/>
            <person name="Mardis E.R."/>
            <person name="Wilson R.K."/>
        </authorList>
    </citation>
    <scope>NUCLEOTIDE SEQUENCE [LARGE SCALE GENOMIC DNA]</scope>
    <source>
        <strain evidence="1 2">F0319</strain>
    </source>
</reference>
<name>C9MMV2_9BACT</name>
<evidence type="ECO:0000313" key="2">
    <source>
        <dbReference type="Proteomes" id="UP000003327"/>
    </source>
</evidence>
<sequence>MISSSFVFVRFYRLIIPCKGKKSILERTYSILENILNQPCQPAIIVIIGWLSALIKPLLRVRLI</sequence>
<evidence type="ECO:0000313" key="1">
    <source>
        <dbReference type="EMBL" id="EEX19153.1"/>
    </source>
</evidence>
<keyword evidence="2" id="KW-1185">Reference proteome</keyword>
<dbReference type="AlphaFoldDB" id="C9MMV2"/>
<dbReference type="Proteomes" id="UP000003327">
    <property type="component" value="Unassembled WGS sequence"/>
</dbReference>
<gene>
    <name evidence="1" type="ORF">HMPREF0973_00937</name>
</gene>
<dbReference type="EMBL" id="ACVA01000019">
    <property type="protein sequence ID" value="EEX19153.1"/>
    <property type="molecule type" value="Genomic_DNA"/>
</dbReference>
<dbReference type="HOGENOM" id="CLU_2864152_0_0_10"/>
<proteinExistence type="predicted"/>
<organism evidence="1 2">
    <name type="scientific">Prevotella veroralis F0319</name>
    <dbReference type="NCBI Taxonomy" id="649761"/>
    <lineage>
        <taxon>Bacteria</taxon>
        <taxon>Pseudomonadati</taxon>
        <taxon>Bacteroidota</taxon>
        <taxon>Bacteroidia</taxon>
        <taxon>Bacteroidales</taxon>
        <taxon>Prevotellaceae</taxon>
        <taxon>Prevotella</taxon>
    </lineage>
</organism>
<comment type="caution">
    <text evidence="1">The sequence shown here is derived from an EMBL/GenBank/DDBJ whole genome shotgun (WGS) entry which is preliminary data.</text>
</comment>